<dbReference type="RefSeq" id="WP_302712400.1">
    <property type="nucleotide sequence ID" value="NZ_JAULRT010000052.1"/>
</dbReference>
<protein>
    <submittedName>
        <fullName evidence="1">Uncharacterized protein</fullName>
    </submittedName>
</protein>
<sequence>MACRYGGYLRGARLAGKGLFALLECAGLSLELLMWYKARLLRKWSVFWLALAGYLLKRHTYTDTLSLGARKGWLVGYMEA</sequence>
<gene>
    <name evidence="1" type="ORF">QWI16_08620</name>
</gene>
<evidence type="ECO:0000313" key="2">
    <source>
        <dbReference type="Proteomes" id="UP001168380"/>
    </source>
</evidence>
<keyword evidence="2" id="KW-1185">Reference proteome</keyword>
<reference evidence="1" key="1">
    <citation type="submission" date="2023-07" db="EMBL/GenBank/DDBJ databases">
        <title>Gilvimarinus algae sp. nov., isolated from the surface of Kelp.</title>
        <authorList>
            <person name="Sun Y.Y."/>
            <person name="Gong Y."/>
            <person name="Du Z.J."/>
        </authorList>
    </citation>
    <scope>NUCLEOTIDE SEQUENCE</scope>
    <source>
        <strain evidence="1">SDUM040014</strain>
    </source>
</reference>
<evidence type="ECO:0000313" key="1">
    <source>
        <dbReference type="EMBL" id="MDO3382238.1"/>
    </source>
</evidence>
<proteinExistence type="predicted"/>
<organism evidence="1 2">
    <name type="scientific">Gilvimarinus algae</name>
    <dbReference type="NCBI Taxonomy" id="3058037"/>
    <lineage>
        <taxon>Bacteria</taxon>
        <taxon>Pseudomonadati</taxon>
        <taxon>Pseudomonadota</taxon>
        <taxon>Gammaproteobacteria</taxon>
        <taxon>Cellvibrionales</taxon>
        <taxon>Cellvibrionaceae</taxon>
        <taxon>Gilvimarinus</taxon>
    </lineage>
</organism>
<comment type="caution">
    <text evidence="1">The sequence shown here is derived from an EMBL/GenBank/DDBJ whole genome shotgun (WGS) entry which is preliminary data.</text>
</comment>
<dbReference type="Proteomes" id="UP001168380">
    <property type="component" value="Unassembled WGS sequence"/>
</dbReference>
<accession>A0ABT8TFR3</accession>
<dbReference type="EMBL" id="JAULRT010000052">
    <property type="protein sequence ID" value="MDO3382238.1"/>
    <property type="molecule type" value="Genomic_DNA"/>
</dbReference>
<name>A0ABT8TFR3_9GAMM</name>